<evidence type="ECO:0000259" key="2">
    <source>
        <dbReference type="PROSITE" id="PS50102"/>
    </source>
</evidence>
<feature type="domain" description="RRM" evidence="2">
    <location>
        <begin position="3"/>
        <end position="81"/>
    </location>
</feature>
<dbReference type="Gene3D" id="3.30.70.330">
    <property type="match status" value="1"/>
</dbReference>
<keyword evidence="4" id="KW-1185">Reference proteome</keyword>
<dbReference type="AlphaFoldDB" id="D3BDV3"/>
<dbReference type="PANTHER" id="PTHR45735">
    <property type="entry name" value="CLEAVAGE STIMULATION FACTOR SUBUNIT 2"/>
    <property type="match status" value="1"/>
</dbReference>
<dbReference type="PROSITE" id="PS50102">
    <property type="entry name" value="RRM"/>
    <property type="match status" value="1"/>
</dbReference>
<dbReference type="OMA" id="FCEYENA"/>
<dbReference type="InParanoid" id="D3BDV3"/>
<dbReference type="GO" id="GO:0003729">
    <property type="term" value="F:mRNA binding"/>
    <property type="evidence" value="ECO:0007669"/>
    <property type="project" value="TreeGrafter"/>
</dbReference>
<comment type="caution">
    <text evidence="3">The sequence shown here is derived from an EMBL/GenBank/DDBJ whole genome shotgun (WGS) entry which is preliminary data.</text>
</comment>
<dbReference type="EMBL" id="ADBJ01000031">
    <property type="protein sequence ID" value="EFA80084.1"/>
    <property type="molecule type" value="Genomic_DNA"/>
</dbReference>
<gene>
    <name evidence="3" type="ORF">PPL_06906</name>
</gene>
<sequence>MTSTIFIGNLPFDTLEEEIVEILSEAGNVVWFRTVFDKMTGRSKGYGFCEYNNHDQALIAANTLNNRIYKARAIRISLSDRHLQG</sequence>
<dbReference type="GeneID" id="31362387"/>
<dbReference type="Pfam" id="PF00076">
    <property type="entry name" value="RRM_1"/>
    <property type="match status" value="1"/>
</dbReference>
<keyword evidence="1" id="KW-0694">RNA-binding</keyword>
<name>D3BDV3_HETP5</name>
<dbReference type="GO" id="GO:0005847">
    <property type="term" value="C:mRNA cleavage and polyadenylation specificity factor complex"/>
    <property type="evidence" value="ECO:0007669"/>
    <property type="project" value="TreeGrafter"/>
</dbReference>
<organism evidence="3 4">
    <name type="scientific">Heterostelium pallidum (strain ATCC 26659 / Pp 5 / PN500)</name>
    <name type="common">Cellular slime mold</name>
    <name type="synonym">Polysphondylium pallidum</name>
    <dbReference type="NCBI Taxonomy" id="670386"/>
    <lineage>
        <taxon>Eukaryota</taxon>
        <taxon>Amoebozoa</taxon>
        <taxon>Evosea</taxon>
        <taxon>Eumycetozoa</taxon>
        <taxon>Dictyostelia</taxon>
        <taxon>Acytosteliales</taxon>
        <taxon>Acytosteliaceae</taxon>
        <taxon>Heterostelium</taxon>
    </lineage>
</organism>
<evidence type="ECO:0000313" key="3">
    <source>
        <dbReference type="EMBL" id="EFA80084.1"/>
    </source>
</evidence>
<evidence type="ECO:0000313" key="4">
    <source>
        <dbReference type="Proteomes" id="UP000001396"/>
    </source>
</evidence>
<dbReference type="InterPro" id="IPR012677">
    <property type="entry name" value="Nucleotide-bd_a/b_plait_sf"/>
</dbReference>
<dbReference type="SUPFAM" id="SSF54928">
    <property type="entry name" value="RNA-binding domain, RBD"/>
    <property type="match status" value="1"/>
</dbReference>
<dbReference type="InterPro" id="IPR035979">
    <property type="entry name" value="RBD_domain_sf"/>
</dbReference>
<dbReference type="Proteomes" id="UP000001396">
    <property type="component" value="Unassembled WGS sequence"/>
</dbReference>
<evidence type="ECO:0000256" key="1">
    <source>
        <dbReference type="PROSITE-ProRule" id="PRU00176"/>
    </source>
</evidence>
<reference evidence="3 4" key="1">
    <citation type="journal article" date="2011" name="Genome Res.">
        <title>Phylogeny-wide analysis of social amoeba genomes highlights ancient origins for complex intercellular communication.</title>
        <authorList>
            <person name="Heidel A.J."/>
            <person name="Lawal H.M."/>
            <person name="Felder M."/>
            <person name="Schilde C."/>
            <person name="Helps N.R."/>
            <person name="Tunggal B."/>
            <person name="Rivero F."/>
            <person name="John U."/>
            <person name="Schleicher M."/>
            <person name="Eichinger L."/>
            <person name="Platzer M."/>
            <person name="Noegel A.A."/>
            <person name="Schaap P."/>
            <person name="Gloeckner G."/>
        </authorList>
    </citation>
    <scope>NUCLEOTIDE SEQUENCE [LARGE SCALE GENOMIC DNA]</scope>
    <source>
        <strain evidence="4">ATCC 26659 / Pp 5 / PN500</strain>
    </source>
</reference>
<dbReference type="PANTHER" id="PTHR45735:SF2">
    <property type="entry name" value="CLEAVAGE STIMULATION FACTOR SUBUNIT 2"/>
    <property type="match status" value="1"/>
</dbReference>
<dbReference type="RefSeq" id="XP_020432204.1">
    <property type="nucleotide sequence ID" value="XM_020577756.1"/>
</dbReference>
<dbReference type="SMART" id="SM00360">
    <property type="entry name" value="RRM"/>
    <property type="match status" value="1"/>
</dbReference>
<proteinExistence type="predicted"/>
<dbReference type="InterPro" id="IPR000504">
    <property type="entry name" value="RRM_dom"/>
</dbReference>
<dbReference type="STRING" id="670386.D3BDV3"/>
<protein>
    <recommendedName>
        <fullName evidence="2">RRM domain-containing protein</fullName>
    </recommendedName>
</protein>
<accession>D3BDV3</accession>